<dbReference type="Proteomes" id="UP000587477">
    <property type="component" value="Chromosome"/>
</dbReference>
<name>A0A411A9S3_BACVE</name>
<evidence type="ECO:0000313" key="1">
    <source>
        <dbReference type="EMBL" id="QOY27619.1"/>
    </source>
</evidence>
<dbReference type="EMBL" id="CP063687">
    <property type="protein sequence ID" value="QOY27619.1"/>
    <property type="molecule type" value="Genomic_DNA"/>
</dbReference>
<reference evidence="2" key="1">
    <citation type="submission" date="2020-10" db="EMBL/GenBank/DDBJ databases">
        <title>Complete genome sequence of Bacillus velezensis NST6.</title>
        <authorList>
            <person name="Choi J."/>
        </authorList>
    </citation>
    <scope>NUCLEOTIDE SEQUENCE [LARGE SCALE GENOMIC DNA]</scope>
    <source>
        <strain evidence="2">NST6</strain>
    </source>
</reference>
<organism evidence="1 2">
    <name type="scientific">Bacillus velezensis</name>
    <dbReference type="NCBI Taxonomy" id="492670"/>
    <lineage>
        <taxon>Bacteria</taxon>
        <taxon>Bacillati</taxon>
        <taxon>Bacillota</taxon>
        <taxon>Bacilli</taxon>
        <taxon>Bacillales</taxon>
        <taxon>Bacillaceae</taxon>
        <taxon>Bacillus</taxon>
        <taxon>Bacillus amyloliquefaciens group</taxon>
    </lineage>
</organism>
<proteinExistence type="predicted"/>
<gene>
    <name evidence="1" type="primary">comX</name>
    <name evidence="1" type="ORF">BACVE_002632</name>
</gene>
<dbReference type="AlphaFoldDB" id="A0A411A9S3"/>
<sequence length="56" mass="6591">MQNLINYFLNYPDVLKKLKSNEASLIGYDSIQTQIIIKGFENYLMMGSDNKKWDNE</sequence>
<evidence type="ECO:0000313" key="2">
    <source>
        <dbReference type="Proteomes" id="UP000587477"/>
    </source>
</evidence>
<accession>A0A411A9S3</accession>
<protein>
    <submittedName>
        <fullName evidence="1">Competence pheromone</fullName>
    </submittedName>
</protein>